<evidence type="ECO:0000256" key="1">
    <source>
        <dbReference type="ARBA" id="ARBA00022670"/>
    </source>
</evidence>
<dbReference type="PROSITE" id="PS50158">
    <property type="entry name" value="ZF_CCHC"/>
    <property type="match status" value="1"/>
</dbReference>
<feature type="region of interest" description="Disordered" evidence="13">
    <location>
        <begin position="146"/>
        <end position="178"/>
    </location>
</feature>
<dbReference type="InterPro" id="IPR056924">
    <property type="entry name" value="SH3_Tf2-1"/>
</dbReference>
<keyword evidence="12" id="KW-0863">Zinc-finger</keyword>
<evidence type="ECO:0000259" key="14">
    <source>
        <dbReference type="PROSITE" id="PS50158"/>
    </source>
</evidence>
<keyword evidence="9" id="KW-0238">DNA-binding</keyword>
<dbReference type="PANTHER" id="PTHR37984:SF5">
    <property type="entry name" value="PROTEIN NYNRIN-LIKE"/>
    <property type="match status" value="1"/>
</dbReference>
<keyword evidence="10" id="KW-0233">DNA recombination</keyword>
<keyword evidence="6" id="KW-0229">DNA integration</keyword>
<name>A0A6L2J678_TANCI</name>
<dbReference type="InterPro" id="IPR036397">
    <property type="entry name" value="RNaseH_sf"/>
</dbReference>
<accession>A0A6L2J678</accession>
<reference evidence="15" key="1">
    <citation type="journal article" date="2019" name="Sci. Rep.">
        <title>Draft genome of Tanacetum cinerariifolium, the natural source of mosquito coil.</title>
        <authorList>
            <person name="Yamashiro T."/>
            <person name="Shiraishi A."/>
            <person name="Satake H."/>
            <person name="Nakayama K."/>
        </authorList>
    </citation>
    <scope>NUCLEOTIDE SEQUENCE</scope>
</reference>
<protein>
    <submittedName>
        <fullName evidence="15">Putative reverse transcriptase domain-containing protein</fullName>
    </submittedName>
</protein>
<evidence type="ECO:0000256" key="13">
    <source>
        <dbReference type="SAM" id="MobiDB-lite"/>
    </source>
</evidence>
<keyword evidence="2" id="KW-0479">Metal-binding</keyword>
<dbReference type="InterPro" id="IPR036875">
    <property type="entry name" value="Znf_CCHC_sf"/>
</dbReference>
<feature type="compositionally biased region" description="Low complexity" evidence="13">
    <location>
        <begin position="149"/>
        <end position="168"/>
    </location>
</feature>
<dbReference type="EMBL" id="BKCJ010000359">
    <property type="protein sequence ID" value="GEU32469.1"/>
    <property type="molecule type" value="Genomic_DNA"/>
</dbReference>
<evidence type="ECO:0000256" key="7">
    <source>
        <dbReference type="ARBA" id="ARBA00022918"/>
    </source>
</evidence>
<dbReference type="InterPro" id="IPR001878">
    <property type="entry name" value="Znf_CCHC"/>
</dbReference>
<dbReference type="InterPro" id="IPR050951">
    <property type="entry name" value="Retrovirus_Pol_polyprotein"/>
</dbReference>
<dbReference type="Pfam" id="PF17921">
    <property type="entry name" value="Integrase_H2C2"/>
    <property type="match status" value="1"/>
</dbReference>
<evidence type="ECO:0000256" key="5">
    <source>
        <dbReference type="ARBA" id="ARBA00022842"/>
    </source>
</evidence>
<dbReference type="Gene3D" id="1.10.340.70">
    <property type="match status" value="1"/>
</dbReference>
<dbReference type="AlphaFoldDB" id="A0A6L2J678"/>
<keyword evidence="8" id="KW-0548">Nucleotidyltransferase</keyword>
<dbReference type="InterPro" id="IPR043502">
    <property type="entry name" value="DNA/RNA_pol_sf"/>
</dbReference>
<keyword evidence="8" id="KW-0239">DNA-directed DNA polymerase</keyword>
<dbReference type="Pfam" id="PF00098">
    <property type="entry name" value="zf-CCHC"/>
    <property type="match status" value="1"/>
</dbReference>
<feature type="domain" description="CCHC-type" evidence="14">
    <location>
        <begin position="238"/>
        <end position="253"/>
    </location>
</feature>
<dbReference type="GO" id="GO:0008270">
    <property type="term" value="F:zinc ion binding"/>
    <property type="evidence" value="ECO:0007669"/>
    <property type="project" value="UniProtKB-KW"/>
</dbReference>
<organism evidence="15">
    <name type="scientific">Tanacetum cinerariifolium</name>
    <name type="common">Dalmatian daisy</name>
    <name type="synonym">Chrysanthemum cinerariifolium</name>
    <dbReference type="NCBI Taxonomy" id="118510"/>
    <lineage>
        <taxon>Eukaryota</taxon>
        <taxon>Viridiplantae</taxon>
        <taxon>Streptophyta</taxon>
        <taxon>Embryophyta</taxon>
        <taxon>Tracheophyta</taxon>
        <taxon>Spermatophyta</taxon>
        <taxon>Magnoliopsida</taxon>
        <taxon>eudicotyledons</taxon>
        <taxon>Gunneridae</taxon>
        <taxon>Pentapetalae</taxon>
        <taxon>asterids</taxon>
        <taxon>campanulids</taxon>
        <taxon>Asterales</taxon>
        <taxon>Asteraceae</taxon>
        <taxon>Asteroideae</taxon>
        <taxon>Anthemideae</taxon>
        <taxon>Anthemidinae</taxon>
        <taxon>Tanacetum</taxon>
    </lineage>
</organism>
<dbReference type="PANTHER" id="PTHR37984">
    <property type="entry name" value="PROTEIN CBG26694"/>
    <property type="match status" value="1"/>
</dbReference>
<evidence type="ECO:0000256" key="10">
    <source>
        <dbReference type="ARBA" id="ARBA00023172"/>
    </source>
</evidence>
<evidence type="ECO:0000256" key="3">
    <source>
        <dbReference type="ARBA" id="ARBA00022750"/>
    </source>
</evidence>
<dbReference type="GO" id="GO:0003964">
    <property type="term" value="F:RNA-directed DNA polymerase activity"/>
    <property type="evidence" value="ECO:0007669"/>
    <property type="project" value="UniProtKB-KW"/>
</dbReference>
<keyword evidence="8" id="KW-0808">Transferase</keyword>
<keyword evidence="1" id="KW-0645">Protease</keyword>
<dbReference type="SMART" id="SM00343">
    <property type="entry name" value="ZnF_C2HC"/>
    <property type="match status" value="2"/>
</dbReference>
<comment type="caution">
    <text evidence="15">The sequence shown here is derived from an EMBL/GenBank/DDBJ whole genome shotgun (WGS) entry which is preliminary data.</text>
</comment>
<dbReference type="GO" id="GO:0004190">
    <property type="term" value="F:aspartic-type endopeptidase activity"/>
    <property type="evidence" value="ECO:0007669"/>
    <property type="project" value="UniProtKB-KW"/>
</dbReference>
<sequence length="721" mass="82175">MVPKRTTKSTADKETTNTTSVTNAQLQAMIDQGVTAALAARDALKSTNGDDSHNSGTGYALENTYKMMTDNYYPRNEIKKLEMEIWDLMNLIKLKKYIEGLPDMIHGSVVASKPNTMQVAVAIATELMDQKIRTFAECEIASKRKFENTSRSTQNQQQQPNKRQNTDQVYTTASGEKKQYGGSKPLFAKCNYHHDGPCALKCHKCNKVSHFAHDCRNTANTNNANNQRGTGSVQKPTCYECGVQGHFKRECPKMRYNNNHGNQGGRDNAPAKLYAVGHAGTDPDANDEKEHEEHLKAILELLKKEELYAKFSKCEFWIPKVQFLDHAIDGQGIHVDPAKIESVKDWASPKSPTKIVKFEWGDKQEAAFQLVKQKLCSAPILALPEESEDFIVYCDASNKGLDVVLMQREKTKARKLENSKKKDVGGMLVKNSKDLKKTVIMHESHKSKYSIHPGSDKMYQDMKKPYWWPNMKADIATYVSKCLTCVKVKAEHQRPSRMYLNERSLQKALGTSLDMSTAYHPKTDEQSERTIQTLEYMLRACAIDFGKGWVNHLPLTEVGEAQILGPELIQETTEKIVQIKQRMQAACDRQKSYTDLKRKAMEFHVRDKVMLKVSPWKGVVRFGKWGKLNPMYVRPFKVLEKIGKVAYKLELLKELSRVHNMFHVSNLKKCHADEPLAVLLDGLHFDDKLHFVEKPVEYIDCEVKRLKQSQIPLVKVRWNSK</sequence>
<dbReference type="GO" id="GO:0003887">
    <property type="term" value="F:DNA-directed DNA polymerase activity"/>
    <property type="evidence" value="ECO:0007669"/>
    <property type="project" value="UniProtKB-KW"/>
</dbReference>
<keyword evidence="5" id="KW-0460">Magnesium</keyword>
<keyword evidence="12" id="KW-0862">Zinc</keyword>
<dbReference type="Gene3D" id="3.30.420.10">
    <property type="entry name" value="Ribonuclease H-like superfamily/Ribonuclease H"/>
    <property type="match status" value="1"/>
</dbReference>
<dbReference type="Gene3D" id="3.30.70.270">
    <property type="match status" value="2"/>
</dbReference>
<dbReference type="SUPFAM" id="SSF57756">
    <property type="entry name" value="Retrovirus zinc finger-like domains"/>
    <property type="match status" value="1"/>
</dbReference>
<dbReference type="Pfam" id="PF17919">
    <property type="entry name" value="RT_RNaseH_2"/>
    <property type="match status" value="1"/>
</dbReference>
<dbReference type="Gene3D" id="4.10.60.10">
    <property type="entry name" value="Zinc finger, CCHC-type"/>
    <property type="match status" value="1"/>
</dbReference>
<dbReference type="InterPro" id="IPR041577">
    <property type="entry name" value="RT_RNaseH_2"/>
</dbReference>
<dbReference type="SUPFAM" id="SSF53098">
    <property type="entry name" value="Ribonuclease H-like"/>
    <property type="match status" value="1"/>
</dbReference>
<dbReference type="GO" id="GO:0015074">
    <property type="term" value="P:DNA integration"/>
    <property type="evidence" value="ECO:0007669"/>
    <property type="project" value="UniProtKB-KW"/>
</dbReference>
<evidence type="ECO:0000313" key="15">
    <source>
        <dbReference type="EMBL" id="GEU32469.1"/>
    </source>
</evidence>
<dbReference type="InterPro" id="IPR012337">
    <property type="entry name" value="RNaseH-like_sf"/>
</dbReference>
<evidence type="ECO:0000256" key="9">
    <source>
        <dbReference type="ARBA" id="ARBA00023125"/>
    </source>
</evidence>
<evidence type="ECO:0000256" key="4">
    <source>
        <dbReference type="ARBA" id="ARBA00022801"/>
    </source>
</evidence>
<keyword evidence="3" id="KW-0064">Aspartyl protease</keyword>
<evidence type="ECO:0000256" key="2">
    <source>
        <dbReference type="ARBA" id="ARBA00022723"/>
    </source>
</evidence>
<keyword evidence="7 15" id="KW-0695">RNA-directed DNA polymerase</keyword>
<dbReference type="Pfam" id="PF24626">
    <property type="entry name" value="SH3_Tf2-1"/>
    <property type="match status" value="1"/>
</dbReference>
<dbReference type="InterPro" id="IPR041588">
    <property type="entry name" value="Integrase_H2C2"/>
</dbReference>
<keyword evidence="11" id="KW-0511">Multifunctional enzyme</keyword>
<evidence type="ECO:0000256" key="8">
    <source>
        <dbReference type="ARBA" id="ARBA00022932"/>
    </source>
</evidence>
<evidence type="ECO:0000256" key="6">
    <source>
        <dbReference type="ARBA" id="ARBA00022908"/>
    </source>
</evidence>
<dbReference type="GO" id="GO:0003677">
    <property type="term" value="F:DNA binding"/>
    <property type="evidence" value="ECO:0007669"/>
    <property type="project" value="UniProtKB-KW"/>
</dbReference>
<evidence type="ECO:0000256" key="12">
    <source>
        <dbReference type="PROSITE-ProRule" id="PRU00047"/>
    </source>
</evidence>
<dbReference type="InterPro" id="IPR043128">
    <property type="entry name" value="Rev_trsase/Diguanyl_cyclase"/>
</dbReference>
<dbReference type="GO" id="GO:0006508">
    <property type="term" value="P:proteolysis"/>
    <property type="evidence" value="ECO:0007669"/>
    <property type="project" value="UniProtKB-KW"/>
</dbReference>
<proteinExistence type="predicted"/>
<keyword evidence="4" id="KW-0378">Hydrolase</keyword>
<evidence type="ECO:0000256" key="11">
    <source>
        <dbReference type="ARBA" id="ARBA00023268"/>
    </source>
</evidence>
<gene>
    <name evidence="15" type="ORF">Tci_004447</name>
</gene>
<dbReference type="SUPFAM" id="SSF56672">
    <property type="entry name" value="DNA/RNA polymerases"/>
    <property type="match status" value="1"/>
</dbReference>
<dbReference type="GO" id="GO:0006310">
    <property type="term" value="P:DNA recombination"/>
    <property type="evidence" value="ECO:0007669"/>
    <property type="project" value="UniProtKB-KW"/>
</dbReference>